<keyword evidence="2" id="KW-0472">Membrane</keyword>
<protein>
    <submittedName>
        <fullName evidence="4">Biofilm regulatory protein A</fullName>
    </submittedName>
</protein>
<comment type="similarity">
    <text evidence="1">Belongs to the LytR/CpsA/Psr (LCP) family.</text>
</comment>
<dbReference type="EMBL" id="CYXX01000001">
    <property type="protein sequence ID" value="CUM72187.1"/>
    <property type="molecule type" value="Genomic_DNA"/>
</dbReference>
<dbReference type="AlphaFoldDB" id="A0A173R2U9"/>
<feature type="transmembrane region" description="Helical" evidence="2">
    <location>
        <begin position="20"/>
        <end position="42"/>
    </location>
</feature>
<organism evidence="4 5">
    <name type="scientific">Roseburia inulinivorans</name>
    <dbReference type="NCBI Taxonomy" id="360807"/>
    <lineage>
        <taxon>Bacteria</taxon>
        <taxon>Bacillati</taxon>
        <taxon>Bacillota</taxon>
        <taxon>Clostridia</taxon>
        <taxon>Lachnospirales</taxon>
        <taxon>Lachnospiraceae</taxon>
        <taxon>Roseburia</taxon>
    </lineage>
</organism>
<keyword evidence="2" id="KW-1133">Transmembrane helix</keyword>
<dbReference type="Gene3D" id="3.40.630.190">
    <property type="entry name" value="LCP protein"/>
    <property type="match status" value="1"/>
</dbReference>
<sequence length="363" mass="40718">MNKQKSTEQTKKQQKTWVKILKIVGIVLLCLILFAVIAFGVLRALGKSGIRKNISGEAPVLESTESTEEGWQDGWIRYNGQIYAYNEDIMTFLVMGVDNDDVVKKAKDGLSGGQADAMFLAVMNPHDKSVSIIAVNRNAMALVDVYDEDGVYMGQYTKQITLQHGYGDGMELSCERSVAAVSRLFYNLPISGYAAINMGAIPALNDAVGGVQVTVLDDVIYPEYDMDLHQGDEVTLTGHQAYWYVRGRNENVFNSSSLRLERQKQFLTTFIAQAKNKAITNPSIAVDLYNTISKYMVTDIDITKFTYLASEALGYNFDIDHLYTMQGETLMGDKYEEFYVDDDALYQLIIDVFYEPVESEDIK</sequence>
<name>A0A173R2U9_9FIRM</name>
<evidence type="ECO:0000259" key="3">
    <source>
        <dbReference type="Pfam" id="PF03816"/>
    </source>
</evidence>
<evidence type="ECO:0000313" key="5">
    <source>
        <dbReference type="Proteomes" id="UP000095453"/>
    </source>
</evidence>
<reference evidence="4 5" key="1">
    <citation type="submission" date="2015-09" db="EMBL/GenBank/DDBJ databases">
        <authorList>
            <consortium name="Pathogen Informatics"/>
        </authorList>
    </citation>
    <scope>NUCLEOTIDE SEQUENCE [LARGE SCALE GENOMIC DNA]</scope>
    <source>
        <strain evidence="4 5">2789STDY5608887</strain>
    </source>
</reference>
<dbReference type="InterPro" id="IPR004474">
    <property type="entry name" value="LytR_CpsA_psr"/>
</dbReference>
<dbReference type="Proteomes" id="UP000095453">
    <property type="component" value="Unassembled WGS sequence"/>
</dbReference>
<accession>A0A173R2U9</accession>
<dbReference type="PANTHER" id="PTHR33392">
    <property type="entry name" value="POLYISOPRENYL-TEICHOIC ACID--PEPTIDOGLYCAN TEICHOIC ACID TRANSFERASE TAGU"/>
    <property type="match status" value="1"/>
</dbReference>
<dbReference type="RefSeq" id="WP_082430236.1">
    <property type="nucleotide sequence ID" value="NZ_CYXX01000001.1"/>
</dbReference>
<proteinExistence type="inferred from homology"/>
<dbReference type="Pfam" id="PF03816">
    <property type="entry name" value="LytR_cpsA_psr"/>
    <property type="match status" value="1"/>
</dbReference>
<keyword evidence="2" id="KW-0812">Transmembrane</keyword>
<evidence type="ECO:0000256" key="2">
    <source>
        <dbReference type="SAM" id="Phobius"/>
    </source>
</evidence>
<evidence type="ECO:0000313" key="4">
    <source>
        <dbReference type="EMBL" id="CUM72187.1"/>
    </source>
</evidence>
<feature type="domain" description="Cell envelope-related transcriptional attenuator" evidence="3">
    <location>
        <begin position="115"/>
        <end position="275"/>
    </location>
</feature>
<evidence type="ECO:0000256" key="1">
    <source>
        <dbReference type="ARBA" id="ARBA00006068"/>
    </source>
</evidence>
<gene>
    <name evidence="4" type="primary">brpA_1</name>
    <name evidence="4" type="ORF">ERS852444_00176</name>
</gene>
<dbReference type="PANTHER" id="PTHR33392:SF6">
    <property type="entry name" value="POLYISOPRENYL-TEICHOIC ACID--PEPTIDOGLYCAN TEICHOIC ACID TRANSFERASE TAGU"/>
    <property type="match status" value="1"/>
</dbReference>
<dbReference type="InterPro" id="IPR050922">
    <property type="entry name" value="LytR/CpsA/Psr_CW_biosynth"/>
</dbReference>